<dbReference type="Proteomes" id="UP001239111">
    <property type="component" value="Chromosome 2"/>
</dbReference>
<protein>
    <submittedName>
        <fullName evidence="1">Uncharacterized protein</fullName>
    </submittedName>
</protein>
<dbReference type="EMBL" id="CM056742">
    <property type="protein sequence ID" value="KAJ8681448.1"/>
    <property type="molecule type" value="Genomic_DNA"/>
</dbReference>
<proteinExistence type="predicted"/>
<evidence type="ECO:0000313" key="2">
    <source>
        <dbReference type="Proteomes" id="UP001239111"/>
    </source>
</evidence>
<organism evidence="1 2">
    <name type="scientific">Eretmocerus hayati</name>
    <dbReference type="NCBI Taxonomy" id="131215"/>
    <lineage>
        <taxon>Eukaryota</taxon>
        <taxon>Metazoa</taxon>
        <taxon>Ecdysozoa</taxon>
        <taxon>Arthropoda</taxon>
        <taxon>Hexapoda</taxon>
        <taxon>Insecta</taxon>
        <taxon>Pterygota</taxon>
        <taxon>Neoptera</taxon>
        <taxon>Endopterygota</taxon>
        <taxon>Hymenoptera</taxon>
        <taxon>Apocrita</taxon>
        <taxon>Proctotrupomorpha</taxon>
        <taxon>Chalcidoidea</taxon>
        <taxon>Aphelinidae</taxon>
        <taxon>Aphelininae</taxon>
        <taxon>Eretmocerus</taxon>
    </lineage>
</organism>
<sequence length="215" mass="22150">MIQHKKSIGCGSASIEQRNANGSGKSGNTGNNGSEIGRDEDQDPDKKKPIIPGIVGGSVGGPLLQQMEVSSSQLDFFKMLDEKIESGPDLEEAGGYSGGLAPPGLHATAAGNSGVSGPAGVGGSKHSLRRAHRVTGLLEPQIANGGLTERRHSLRELARLDGLEAMLAQDPLGLVATTPAEPIVPLPEVPLPSSIHSLDASSQSPTLRPYAVNDT</sequence>
<accession>A0ACC2PEF0</accession>
<evidence type="ECO:0000313" key="1">
    <source>
        <dbReference type="EMBL" id="KAJ8681448.1"/>
    </source>
</evidence>
<comment type="caution">
    <text evidence="1">The sequence shown here is derived from an EMBL/GenBank/DDBJ whole genome shotgun (WGS) entry which is preliminary data.</text>
</comment>
<keyword evidence="2" id="KW-1185">Reference proteome</keyword>
<name>A0ACC2PEF0_9HYME</name>
<gene>
    <name evidence="1" type="ORF">QAD02_017235</name>
</gene>
<reference evidence="1" key="1">
    <citation type="submission" date="2023-04" db="EMBL/GenBank/DDBJ databases">
        <title>A chromosome-level genome assembly of the parasitoid wasp Eretmocerus hayati.</title>
        <authorList>
            <person name="Zhong Y."/>
            <person name="Liu S."/>
            <person name="Liu Y."/>
        </authorList>
    </citation>
    <scope>NUCLEOTIDE SEQUENCE</scope>
    <source>
        <strain evidence="1">ZJU_SS_LIU_2023</strain>
    </source>
</reference>